<reference evidence="1" key="1">
    <citation type="submission" date="2018-12" db="EMBL/GenBank/DDBJ databases">
        <authorList>
            <person name="Will S."/>
            <person name="Neumann-Schaal M."/>
            <person name="Henke P."/>
        </authorList>
    </citation>
    <scope>NUCLEOTIDE SEQUENCE</scope>
    <source>
        <strain evidence="1">PCC 7102</strain>
    </source>
</reference>
<gene>
    <name evidence="1" type="ORF">DSM106972_052970</name>
</gene>
<sequence length="153" mass="18615">MYYKAEVKNFEALMQRIVTEYLKYGYFYMKAGWIREEVLTKQFDRETVQKFDITYRNRHGSQDVQYVRFGTYYLLVSRRKHRLTNEGVRGVIDIRENYVSLNHKRMCIKKNALLVEDGDNKQWYKLKPSHGFKDFHDKPKHPLYYTKEAPVEK</sequence>
<proteinExistence type="predicted"/>
<dbReference type="AlphaFoldDB" id="A0A3S1ALN5"/>
<protein>
    <submittedName>
        <fullName evidence="1">Uncharacterized protein</fullName>
    </submittedName>
</protein>
<dbReference type="OrthoDB" id="9887081at2"/>
<reference evidence="1" key="2">
    <citation type="journal article" date="2019" name="Genome Biol. Evol.">
        <title>Day and night: Metabolic profiles and evolutionary relationships of six axenic non-marine cyanobacteria.</title>
        <authorList>
            <person name="Will S.E."/>
            <person name="Henke P."/>
            <person name="Boedeker C."/>
            <person name="Huang S."/>
            <person name="Brinkmann H."/>
            <person name="Rohde M."/>
            <person name="Jarek M."/>
            <person name="Friedl T."/>
            <person name="Seufert S."/>
            <person name="Schumacher M."/>
            <person name="Overmann J."/>
            <person name="Neumann-Schaal M."/>
            <person name="Petersen J."/>
        </authorList>
    </citation>
    <scope>NUCLEOTIDE SEQUENCE [LARGE SCALE GENOMIC DNA]</scope>
    <source>
        <strain evidence="1">PCC 7102</strain>
    </source>
</reference>
<comment type="caution">
    <text evidence="1">The sequence shown here is derived from an EMBL/GenBank/DDBJ whole genome shotgun (WGS) entry which is preliminary data.</text>
</comment>
<organism evidence="1 2">
    <name type="scientific">Dulcicalothrix desertica PCC 7102</name>
    <dbReference type="NCBI Taxonomy" id="232991"/>
    <lineage>
        <taxon>Bacteria</taxon>
        <taxon>Bacillati</taxon>
        <taxon>Cyanobacteriota</taxon>
        <taxon>Cyanophyceae</taxon>
        <taxon>Nostocales</taxon>
        <taxon>Calotrichaceae</taxon>
        <taxon>Dulcicalothrix</taxon>
    </lineage>
</organism>
<dbReference type="Proteomes" id="UP000271624">
    <property type="component" value="Unassembled WGS sequence"/>
</dbReference>
<evidence type="ECO:0000313" key="1">
    <source>
        <dbReference type="EMBL" id="RUT03658.1"/>
    </source>
</evidence>
<dbReference type="RefSeq" id="WP_127083582.1">
    <property type="nucleotide sequence ID" value="NZ_RSCL01000013.1"/>
</dbReference>
<name>A0A3S1ALN5_9CYAN</name>
<dbReference type="EMBL" id="RSCL01000013">
    <property type="protein sequence ID" value="RUT03658.1"/>
    <property type="molecule type" value="Genomic_DNA"/>
</dbReference>
<keyword evidence="2" id="KW-1185">Reference proteome</keyword>
<accession>A0A3S1ALN5</accession>
<evidence type="ECO:0000313" key="2">
    <source>
        <dbReference type="Proteomes" id="UP000271624"/>
    </source>
</evidence>